<name>A0ABT6H426_9BACI</name>
<reference evidence="1 2" key="1">
    <citation type="submission" date="2023-04" db="EMBL/GenBank/DDBJ databases">
        <title>Ectobacillus antri isolated from activated sludge.</title>
        <authorList>
            <person name="Yan P."/>
            <person name="Liu X."/>
        </authorList>
    </citation>
    <scope>NUCLEOTIDE SEQUENCE [LARGE SCALE GENOMIC DNA]</scope>
    <source>
        <strain evidence="1 2">C18H</strain>
    </source>
</reference>
<evidence type="ECO:0000313" key="2">
    <source>
        <dbReference type="Proteomes" id="UP001218246"/>
    </source>
</evidence>
<keyword evidence="2" id="KW-1185">Reference proteome</keyword>
<evidence type="ECO:0000313" key="1">
    <source>
        <dbReference type="EMBL" id="MDG5753563.1"/>
    </source>
</evidence>
<dbReference type="Proteomes" id="UP001218246">
    <property type="component" value="Unassembled WGS sequence"/>
</dbReference>
<comment type="caution">
    <text evidence="1">The sequence shown here is derived from an EMBL/GenBank/DDBJ whole genome shotgun (WGS) entry which is preliminary data.</text>
</comment>
<sequence>MYTYFKKDKRLGILIPHVETEWSQLDNNIQQDILLQWEQIRGSIPDRIKELEQIINQKQHALNHEENFSVCCRLNSEIADTASVINDLWLWYRANQELSAERSHT</sequence>
<dbReference type="EMBL" id="JARULN010000003">
    <property type="protein sequence ID" value="MDG5753563.1"/>
    <property type="molecule type" value="Genomic_DNA"/>
</dbReference>
<gene>
    <name evidence="1" type="ORF">P6P90_06180</name>
</gene>
<organism evidence="1 2">
    <name type="scientific">Ectobacillus antri</name>
    <dbReference type="NCBI Taxonomy" id="2486280"/>
    <lineage>
        <taxon>Bacteria</taxon>
        <taxon>Bacillati</taxon>
        <taxon>Bacillota</taxon>
        <taxon>Bacilli</taxon>
        <taxon>Bacillales</taxon>
        <taxon>Bacillaceae</taxon>
        <taxon>Ectobacillus</taxon>
    </lineage>
</organism>
<protein>
    <submittedName>
        <fullName evidence="1">Radical SAM protein</fullName>
    </submittedName>
</protein>
<accession>A0ABT6H426</accession>
<proteinExistence type="predicted"/>
<dbReference type="RefSeq" id="WP_124564325.1">
    <property type="nucleotide sequence ID" value="NZ_JARRRY010000002.1"/>
</dbReference>